<dbReference type="RefSeq" id="XP_053580054.1">
    <property type="nucleotide sequence ID" value="XM_053736488.1"/>
</dbReference>
<protein>
    <submittedName>
        <fullName evidence="2">Uncharacterized protein</fullName>
    </submittedName>
</protein>
<comment type="caution">
    <text evidence="2">The sequence shown here is derived from an EMBL/GenBank/DDBJ whole genome shotgun (WGS) entry which is preliminary data.</text>
</comment>
<sequence>MQELTTKPWVSIVAAKKVPRNTVLIATTVPVHVTPPNTTNRIATVKIVNDRLKENIYAGNLRAQMKDLVVLETPHLVLVFNVTDRTSTRHSNNHRQDDSPNGQGTSYQNNSHDLNVYRQEDGRRRFCETPPEDRSPARHHECRKSDYHDKSHDKKSKNASRHHSSEKKHEKCDRKRRHNERDTSNQGRSSKRHHSQERQEVNDTSSVDKIIPYGFEESDVKHRISESTRLHLNIPYVKQVTYCNLAYEKTEEPKYIYIRGEDGMRQARNFIDDASIKGAQLNYEWSIKNSPEEEEWPETSFYYWTGHKHGRFFSSPDCAAPIQEMEKKFDVSIEKVTDEPDLLKISGGYFREVKEQLDDLCHEYYLSHLFEEIKVRTDLVKKMGEQGCDLAMLEDATDIVTDLTNGPGLIQTLTLFGYRDNVDHAIDLIDDIAKRVDPRGEDIRIYEMKLSAREISNLMGDKEDEDDKLLKIVENTADVICYLNPDVLNGYQHLIIQGTETNVSNAATLVFCAVTQGAVEITASEAKEYLTEIRLDY</sequence>
<dbReference type="GeneID" id="9817416"/>
<feature type="compositionally biased region" description="Basic residues" evidence="1">
    <location>
        <begin position="153"/>
        <end position="166"/>
    </location>
</feature>
<gene>
    <name evidence="2" type="ORF">GCK72_025803</name>
</gene>
<dbReference type="Proteomes" id="UP000483820">
    <property type="component" value="Chromosome X"/>
</dbReference>
<accession>A0A6A5G363</accession>
<feature type="compositionally biased region" description="Basic and acidic residues" evidence="1">
    <location>
        <begin position="167"/>
        <end position="183"/>
    </location>
</feature>
<feature type="compositionally biased region" description="Polar residues" evidence="1">
    <location>
        <begin position="99"/>
        <end position="113"/>
    </location>
</feature>
<dbReference type="KEGG" id="crq:GCK72_025803"/>
<evidence type="ECO:0000313" key="2">
    <source>
        <dbReference type="EMBL" id="KAF1749336.1"/>
    </source>
</evidence>
<dbReference type="AlphaFoldDB" id="A0A6A5G363"/>
<dbReference type="CTD" id="9817416"/>
<proteinExistence type="predicted"/>
<evidence type="ECO:0000313" key="3">
    <source>
        <dbReference type="Proteomes" id="UP000483820"/>
    </source>
</evidence>
<name>A0A6A5G363_CAERE</name>
<dbReference type="EMBL" id="WUAV01000006">
    <property type="protein sequence ID" value="KAF1749336.1"/>
    <property type="molecule type" value="Genomic_DNA"/>
</dbReference>
<feature type="compositionally biased region" description="Basic and acidic residues" evidence="1">
    <location>
        <begin position="118"/>
        <end position="152"/>
    </location>
</feature>
<evidence type="ECO:0000256" key="1">
    <source>
        <dbReference type="SAM" id="MobiDB-lite"/>
    </source>
</evidence>
<reference evidence="2 3" key="1">
    <citation type="submission" date="2019-12" db="EMBL/GenBank/DDBJ databases">
        <title>Chromosome-level assembly of the Caenorhabditis remanei genome.</title>
        <authorList>
            <person name="Teterina A.A."/>
            <person name="Willis J.H."/>
            <person name="Phillips P.C."/>
        </authorList>
    </citation>
    <scope>NUCLEOTIDE SEQUENCE [LARGE SCALE GENOMIC DNA]</scope>
    <source>
        <strain evidence="2 3">PX506</strain>
        <tissue evidence="2">Whole organism</tissue>
    </source>
</reference>
<feature type="region of interest" description="Disordered" evidence="1">
    <location>
        <begin position="86"/>
        <end position="209"/>
    </location>
</feature>
<organism evidence="2 3">
    <name type="scientific">Caenorhabditis remanei</name>
    <name type="common">Caenorhabditis vulgaris</name>
    <dbReference type="NCBI Taxonomy" id="31234"/>
    <lineage>
        <taxon>Eukaryota</taxon>
        <taxon>Metazoa</taxon>
        <taxon>Ecdysozoa</taxon>
        <taxon>Nematoda</taxon>
        <taxon>Chromadorea</taxon>
        <taxon>Rhabditida</taxon>
        <taxon>Rhabditina</taxon>
        <taxon>Rhabditomorpha</taxon>
        <taxon>Rhabditoidea</taxon>
        <taxon>Rhabditidae</taxon>
        <taxon>Peloderinae</taxon>
        <taxon>Caenorhabditis</taxon>
    </lineage>
</organism>